<feature type="compositionally biased region" description="Low complexity" evidence="1">
    <location>
        <begin position="892"/>
        <end position="907"/>
    </location>
</feature>
<dbReference type="Proteomes" id="UP000662466">
    <property type="component" value="Unassembled WGS sequence"/>
</dbReference>
<accession>A0A8H6P206</accession>
<protein>
    <recommendedName>
        <fullName evidence="2">Nucleolar protein Dnt1-like N-terminal domain-containing protein</fullName>
    </recommendedName>
</protein>
<feature type="compositionally biased region" description="Basic and acidic residues" evidence="1">
    <location>
        <begin position="687"/>
        <end position="707"/>
    </location>
</feature>
<feature type="compositionally biased region" description="Basic and acidic residues" evidence="1">
    <location>
        <begin position="373"/>
        <end position="382"/>
    </location>
</feature>
<name>A0A8H6P206_9EURO</name>
<feature type="compositionally biased region" description="Polar residues" evidence="1">
    <location>
        <begin position="176"/>
        <end position="193"/>
    </location>
</feature>
<feature type="domain" description="Nucleolar protein Dnt1-like N-terminal" evidence="2">
    <location>
        <begin position="52"/>
        <end position="112"/>
    </location>
</feature>
<dbReference type="InterPro" id="IPR018844">
    <property type="entry name" value="Dnt1-like_N"/>
</dbReference>
<evidence type="ECO:0000313" key="4">
    <source>
        <dbReference type="EMBL" id="KAF7162503.1"/>
    </source>
</evidence>
<feature type="compositionally biased region" description="Basic residues" evidence="1">
    <location>
        <begin position="998"/>
        <end position="1011"/>
    </location>
</feature>
<feature type="compositionally biased region" description="Low complexity" evidence="1">
    <location>
        <begin position="721"/>
        <end position="731"/>
    </location>
</feature>
<dbReference type="AlphaFoldDB" id="A0A8H6P206"/>
<feature type="compositionally biased region" description="Polar residues" evidence="1">
    <location>
        <begin position="453"/>
        <end position="468"/>
    </location>
</feature>
<feature type="compositionally biased region" description="Low complexity" evidence="1">
    <location>
        <begin position="1027"/>
        <end position="1036"/>
    </location>
</feature>
<feature type="compositionally biased region" description="Polar residues" evidence="1">
    <location>
        <begin position="968"/>
        <end position="980"/>
    </location>
</feature>
<organism evidence="3 5">
    <name type="scientific">Aspergillus hiratsukae</name>
    <dbReference type="NCBI Taxonomy" id="1194566"/>
    <lineage>
        <taxon>Eukaryota</taxon>
        <taxon>Fungi</taxon>
        <taxon>Dikarya</taxon>
        <taxon>Ascomycota</taxon>
        <taxon>Pezizomycotina</taxon>
        <taxon>Eurotiomycetes</taxon>
        <taxon>Eurotiomycetidae</taxon>
        <taxon>Eurotiales</taxon>
        <taxon>Aspergillaceae</taxon>
        <taxon>Aspergillus</taxon>
        <taxon>Aspergillus subgen. Fumigati</taxon>
    </lineage>
</organism>
<feature type="compositionally biased region" description="Acidic residues" evidence="1">
    <location>
        <begin position="345"/>
        <end position="356"/>
    </location>
</feature>
<comment type="caution">
    <text evidence="3">The sequence shown here is derived from an EMBL/GenBank/DDBJ whole genome shotgun (WGS) entry which is preliminary data.</text>
</comment>
<feature type="compositionally biased region" description="Basic and acidic residues" evidence="1">
    <location>
        <begin position="759"/>
        <end position="772"/>
    </location>
</feature>
<feature type="compositionally biased region" description="Acidic residues" evidence="1">
    <location>
        <begin position="383"/>
        <end position="403"/>
    </location>
</feature>
<evidence type="ECO:0000313" key="3">
    <source>
        <dbReference type="EMBL" id="KAF7114481.1"/>
    </source>
</evidence>
<proteinExistence type="predicted"/>
<feature type="compositionally biased region" description="Polar residues" evidence="1">
    <location>
        <begin position="776"/>
        <end position="786"/>
    </location>
</feature>
<feature type="compositionally biased region" description="Low complexity" evidence="1">
    <location>
        <begin position="957"/>
        <end position="967"/>
    </location>
</feature>
<feature type="compositionally biased region" description="Acidic residues" evidence="1">
    <location>
        <begin position="1037"/>
        <end position="1049"/>
    </location>
</feature>
<feature type="region of interest" description="Disordered" evidence="1">
    <location>
        <begin position="687"/>
        <end position="1071"/>
    </location>
</feature>
<feature type="region of interest" description="Disordered" evidence="1">
    <location>
        <begin position="540"/>
        <end position="630"/>
    </location>
</feature>
<dbReference type="Pfam" id="PF10407">
    <property type="entry name" value="Cytokin_check_N"/>
    <property type="match status" value="1"/>
</dbReference>
<evidence type="ECO:0000259" key="2">
    <source>
        <dbReference type="Pfam" id="PF10407"/>
    </source>
</evidence>
<feature type="compositionally biased region" description="Basic and acidic residues" evidence="1">
    <location>
        <begin position="985"/>
        <end position="994"/>
    </location>
</feature>
<sequence length="1071" mass="115591">MVFLRLTVKVYPREQTQSSSSFSIRSFLGDRDRDASSQNSGSTAGKPASFLLVLEDPEEVTMGGLAGMIREKWAKLRPGAEPLEIKKLVDDEHDSDDLDAELTVADVFVDNGRARTDGADQRGTVRVIQKPATYAPVRFPSVTQDWDAAAEDFERQIKIKKEAVQANLRKIPTIAEESQSFSEQDTPSVQVNGGPTPAATVDDREPRRDVPVSSVEHEEIPMSPPRWGESPVQETDSQDHQGSAVVASSQQKRMESQELGESPSPAQERTPSPKTQTVPAKPRSVSKGSSASKRSSASKQVAANRTISQFVAEPDFPSSNQTERATSGSESPLSPRQTPSRPERELDEDEEEEVETETSQSERELDEEEESDNLDKDGHVAMDDGDVATEEVPPEAEAEETDEPMVNGSKGTSPRVEIPALRRKRKKSLEEEEPNKEPRLEPRSPGSSDKENNPSQAMSEPLLSSPSARRQERAPSFSGIGRRPSLSEKPAEFAKPGLGLGITKSPPAKQPVMLSLDSTASISGTPLFSSKPSTIRRAYLVDDATPSKQTPALDRVKQLHSALRKDSPAEKSAQRRSVSFAEGEDVITASTPIPMSTPQTNPKDKGTPGSAASSEKKSSTPSKMAYPAGVNQERVEQLMREANQKFEKHHKDKQELEEMIRAAKEQNRDPAYMRKLEELRVILERVQKLEKRNRSSEKERLERARKDLRAKRGQVAKMEADMSASSADSSKTNGDTNTPKADTASKAKGSGKKPTPPAERNDSAKKATEAKKGTKPSTTTAAEQNGSAKKAAEAKESTEPSTTPTTAERKGSTKKAAEAKKALDSTATPTAAKEGSDSATTTAAKPRPAEEEPKGTPNEQPESSAEDAKLPPVTKIQRGELPKAKANGAKTSPAAEPVHVSSSSSSEESSEHESENDDEDETDAEAETQGTDKPAKSKADLLRRSSATPSSQGNARSPAPSQSASQSWGQPINASRSRATLKTLLVDKKKESAEKVQQAKKKIGAAPKRPRNIFSPPSDDDTEESESSSSSSSSSSESDDGDSDNESDSSADHGDIMSSGTVGKLRAARKK</sequence>
<dbReference type="Proteomes" id="UP000630445">
    <property type="component" value="Unassembled WGS sequence"/>
</dbReference>
<dbReference type="EMBL" id="JACBAD010002124">
    <property type="protein sequence ID" value="KAF7114481.1"/>
    <property type="molecule type" value="Genomic_DNA"/>
</dbReference>
<dbReference type="OrthoDB" id="4227586at2759"/>
<feature type="compositionally biased region" description="Basic and acidic residues" evidence="1">
    <location>
        <begin position="201"/>
        <end position="220"/>
    </location>
</feature>
<evidence type="ECO:0000313" key="5">
    <source>
        <dbReference type="Proteomes" id="UP000630445"/>
    </source>
</evidence>
<feature type="compositionally biased region" description="Basic and acidic residues" evidence="1">
    <location>
        <begin position="933"/>
        <end position="943"/>
    </location>
</feature>
<dbReference type="EMBL" id="JACBAF010002228">
    <property type="protein sequence ID" value="KAF7162503.1"/>
    <property type="molecule type" value="Genomic_DNA"/>
</dbReference>
<feature type="compositionally biased region" description="Acidic residues" evidence="1">
    <location>
        <begin position="908"/>
        <end position="926"/>
    </location>
</feature>
<feature type="compositionally biased region" description="Polar residues" evidence="1">
    <location>
        <begin position="945"/>
        <end position="955"/>
    </location>
</feature>
<keyword evidence="5" id="KW-1185">Reference proteome</keyword>
<reference evidence="3" key="1">
    <citation type="submission" date="2020-06" db="EMBL/GenBank/DDBJ databases">
        <title>Draft genome sequences of strains closely related to Aspergillus parafelis and Aspergillus hiratsukae.</title>
        <authorList>
            <person name="Dos Santos R.A.C."/>
            <person name="Rivero-Menendez O."/>
            <person name="Steenwyk J.L."/>
            <person name="Mead M.E."/>
            <person name="Goldman G.H."/>
            <person name="Alastruey-Izquierdo A."/>
            <person name="Rokas A."/>
        </authorList>
    </citation>
    <scope>NUCLEOTIDE SEQUENCE</scope>
    <source>
        <strain evidence="3">CNM-CM5793</strain>
        <strain evidence="4">CNM-CM6106</strain>
    </source>
</reference>
<gene>
    <name evidence="3" type="ORF">CNMCM5793_008785</name>
    <name evidence="4" type="ORF">CNMCM6106_009420</name>
</gene>
<feature type="compositionally biased region" description="Polar residues" evidence="1">
    <location>
        <begin position="588"/>
        <end position="601"/>
    </location>
</feature>
<feature type="compositionally biased region" description="Polar residues" evidence="1">
    <location>
        <begin position="264"/>
        <end position="278"/>
    </location>
</feature>
<feature type="compositionally biased region" description="Low complexity" evidence="1">
    <location>
        <begin position="281"/>
        <end position="303"/>
    </location>
</feature>
<evidence type="ECO:0000256" key="1">
    <source>
        <dbReference type="SAM" id="MobiDB-lite"/>
    </source>
</evidence>
<feature type="compositionally biased region" description="Basic and acidic residues" evidence="1">
    <location>
        <begin position="435"/>
        <end position="452"/>
    </location>
</feature>
<feature type="compositionally biased region" description="Basic and acidic residues" evidence="1">
    <location>
        <begin position="807"/>
        <end position="823"/>
    </location>
</feature>
<feature type="region of interest" description="Disordered" evidence="1">
    <location>
        <begin position="175"/>
        <end position="511"/>
    </location>
</feature>
<feature type="compositionally biased region" description="Polar residues" evidence="1">
    <location>
        <begin position="317"/>
        <end position="340"/>
    </location>
</feature>
<feature type="compositionally biased region" description="Basic and acidic residues" evidence="1">
    <location>
        <begin position="563"/>
        <end position="573"/>
    </location>
</feature>